<dbReference type="InterPro" id="IPR006517">
    <property type="entry name" value="Phage_terminase_lsu-like_C"/>
</dbReference>
<organism evidence="3 4">
    <name type="scientific">Methylomagnum ishizawai</name>
    <dbReference type="NCBI Taxonomy" id="1760988"/>
    <lineage>
        <taxon>Bacteria</taxon>
        <taxon>Pseudomonadati</taxon>
        <taxon>Pseudomonadota</taxon>
        <taxon>Gammaproteobacteria</taxon>
        <taxon>Methylococcales</taxon>
        <taxon>Methylococcaceae</taxon>
        <taxon>Methylomagnum</taxon>
    </lineage>
</organism>
<proteinExistence type="predicted"/>
<dbReference type="InterPro" id="IPR027417">
    <property type="entry name" value="P-loop_NTPase"/>
</dbReference>
<dbReference type="Pfam" id="PF17289">
    <property type="entry name" value="Terminase_6C"/>
    <property type="match status" value="1"/>
</dbReference>
<sequence>MSAPARARNRMMEAAVREARRRLRDGARERNLLARISPPQRQYLESRADIVIFGGAAGGGKTFSLLADPVRHRDVKGFRALVFRRTFPEINLPGGLWEASESMYRDLGGLPSYGAKSWSWPSGASIKFTHMQREADKFNYLGAEITMIGFDQLELFTESMFFYMLNRNRSLCGVKPYLRATCNPDPDCWVAGFIAWWIDPDTGFPLYGRSGVVRWFYRAGDAVRWYGSREEAEAAHPDLAAEGPPFSVTFIPAKLDDNRVLLEKDPAYRSKLMAMDRVSRGRLLDGNWKVRATAGSYFDRAEVERVDGLPGDMDAWTWVRAWDLAATEPNQENPDPSWTAGILMGYRAGDRKVLIAGLEHVRKRAGRVKSLVLDTAWSDGHTVRVTVPKDPGQAGKGQAEDFVAMLAGEGFMVAARPPGKAKEVRARPFAAHWQHGHVQVLAAPWNDEFFAEMERFPSGAHDDIVDACSDAYAELASEGRGFFDLLAEESH</sequence>
<evidence type="ECO:0000259" key="2">
    <source>
        <dbReference type="Pfam" id="PF17289"/>
    </source>
</evidence>
<name>A0A1Y6D685_9GAMM</name>
<dbReference type="STRING" id="1760988.SAMN02949497_3432"/>
<dbReference type="NCBIfam" id="TIGR01630">
    <property type="entry name" value="psiM2_ORF9"/>
    <property type="match status" value="1"/>
</dbReference>
<evidence type="ECO:0000313" key="3">
    <source>
        <dbReference type="EMBL" id="SMF96052.1"/>
    </source>
</evidence>
<dbReference type="AlphaFoldDB" id="A0A1Y6D685"/>
<keyword evidence="1" id="KW-1188">Viral release from host cell</keyword>
<evidence type="ECO:0000313" key="4">
    <source>
        <dbReference type="Proteomes" id="UP000192923"/>
    </source>
</evidence>
<reference evidence="3 4" key="1">
    <citation type="submission" date="2016-12" db="EMBL/GenBank/DDBJ databases">
        <authorList>
            <person name="Song W.-J."/>
            <person name="Kurnit D.M."/>
        </authorList>
    </citation>
    <scope>NUCLEOTIDE SEQUENCE [LARGE SCALE GENOMIC DNA]</scope>
    <source>
        <strain evidence="3 4">175</strain>
    </source>
</reference>
<dbReference type="Proteomes" id="UP000192923">
    <property type="component" value="Unassembled WGS sequence"/>
</dbReference>
<keyword evidence="4" id="KW-1185">Reference proteome</keyword>
<accession>A0A1Y6D685</accession>
<dbReference type="RefSeq" id="WP_176225265.1">
    <property type="nucleotide sequence ID" value="NZ_FXAM01000001.1"/>
</dbReference>
<dbReference type="EMBL" id="FXAM01000001">
    <property type="protein sequence ID" value="SMF96052.1"/>
    <property type="molecule type" value="Genomic_DNA"/>
</dbReference>
<dbReference type="InterPro" id="IPR035421">
    <property type="entry name" value="Terminase_6C"/>
</dbReference>
<gene>
    <name evidence="3" type="ORF">SAMN02949497_3432</name>
</gene>
<protein>
    <submittedName>
        <fullName evidence="3">Phage uncharacterized protein (Putative large terminase), C-terminal domain-containing protein</fullName>
    </submittedName>
</protein>
<dbReference type="Gene3D" id="3.40.50.300">
    <property type="entry name" value="P-loop containing nucleotide triphosphate hydrolases"/>
    <property type="match status" value="1"/>
</dbReference>
<dbReference type="Pfam" id="PF03237">
    <property type="entry name" value="Terminase_6N"/>
    <property type="match status" value="1"/>
</dbReference>
<evidence type="ECO:0000256" key="1">
    <source>
        <dbReference type="ARBA" id="ARBA00022612"/>
    </source>
</evidence>
<feature type="domain" description="Terminase large subunit gp17-like C-terminal" evidence="2">
    <location>
        <begin position="321"/>
        <end position="474"/>
    </location>
</feature>